<dbReference type="EMBL" id="LNTU01000023">
    <property type="protein sequence ID" value="KXF76667.1"/>
    <property type="molecule type" value="Genomic_DNA"/>
</dbReference>
<evidence type="ECO:0000313" key="3">
    <source>
        <dbReference type="Proteomes" id="UP000070107"/>
    </source>
</evidence>
<keyword evidence="1" id="KW-0812">Transmembrane</keyword>
<feature type="transmembrane region" description="Helical" evidence="1">
    <location>
        <begin position="30"/>
        <end position="49"/>
    </location>
</feature>
<keyword evidence="1" id="KW-0472">Membrane</keyword>
<dbReference type="Proteomes" id="UP000070107">
    <property type="component" value="Unassembled WGS sequence"/>
</dbReference>
<dbReference type="STRING" id="1494590.ATN84_11530"/>
<keyword evidence="1" id="KW-1133">Transmembrane helix</keyword>
<dbReference type="AlphaFoldDB" id="A0A135HTZ9"/>
<evidence type="ECO:0000313" key="2">
    <source>
        <dbReference type="EMBL" id="KXF76667.1"/>
    </source>
</evidence>
<proteinExistence type="predicted"/>
<evidence type="ECO:0000256" key="1">
    <source>
        <dbReference type="SAM" id="Phobius"/>
    </source>
</evidence>
<comment type="caution">
    <text evidence="2">The sequence shown here is derived from an EMBL/GenBank/DDBJ whole genome shotgun (WGS) entry which is preliminary data.</text>
</comment>
<sequence length="91" mass="10409">MAKIGVLAILAAVFALLSLALVFGWFGRRSIAMLFILLCLVVAVKEFLWEIHSAEYGYRMPWIQTRLIDRVPTERQIVFHHPINEAQGDRA</sequence>
<gene>
    <name evidence="2" type="ORF">ATN84_11530</name>
</gene>
<name>A0A135HTZ9_9HYPH</name>
<keyword evidence="3" id="KW-1185">Reference proteome</keyword>
<accession>A0A135HTZ9</accession>
<organism evidence="2 3">
    <name type="scientific">Paramesorhizobium deserti</name>
    <dbReference type="NCBI Taxonomy" id="1494590"/>
    <lineage>
        <taxon>Bacteria</taxon>
        <taxon>Pseudomonadati</taxon>
        <taxon>Pseudomonadota</taxon>
        <taxon>Alphaproteobacteria</taxon>
        <taxon>Hyphomicrobiales</taxon>
        <taxon>Phyllobacteriaceae</taxon>
        <taxon>Paramesorhizobium</taxon>
    </lineage>
</organism>
<reference evidence="2 3" key="1">
    <citation type="submission" date="2015-11" db="EMBL/GenBank/DDBJ databases">
        <title>Draft genome sequence of Paramesorhizobium deserti A-3-E, a strain highly resistant to diverse beta-lactam antibiotics.</title>
        <authorList>
            <person name="Lv R."/>
            <person name="Yang X."/>
            <person name="Fang N."/>
            <person name="Guo J."/>
            <person name="Luo X."/>
            <person name="Peng F."/>
            <person name="Yang R."/>
            <person name="Cui Y."/>
            <person name="Fang C."/>
            <person name="Song Y."/>
        </authorList>
    </citation>
    <scope>NUCLEOTIDE SEQUENCE [LARGE SCALE GENOMIC DNA]</scope>
    <source>
        <strain evidence="2 3">A-3-E</strain>
    </source>
</reference>
<protein>
    <submittedName>
        <fullName evidence="2">Uncharacterized protein</fullName>
    </submittedName>
</protein>